<evidence type="ECO:0000256" key="11">
    <source>
        <dbReference type="ARBA" id="ARBA00022741"/>
    </source>
</evidence>
<evidence type="ECO:0000256" key="10">
    <source>
        <dbReference type="ARBA" id="ARBA00022695"/>
    </source>
</evidence>
<evidence type="ECO:0000256" key="13">
    <source>
        <dbReference type="SAM" id="MobiDB-lite"/>
    </source>
</evidence>
<proteinExistence type="inferred from homology"/>
<organism evidence="16 17">
    <name type="scientific">Salix udensis</name>
    <dbReference type="NCBI Taxonomy" id="889485"/>
    <lineage>
        <taxon>Eukaryota</taxon>
        <taxon>Viridiplantae</taxon>
        <taxon>Streptophyta</taxon>
        <taxon>Embryophyta</taxon>
        <taxon>Tracheophyta</taxon>
        <taxon>Spermatophyta</taxon>
        <taxon>Magnoliopsida</taxon>
        <taxon>eudicotyledons</taxon>
        <taxon>Gunneridae</taxon>
        <taxon>Pentapetalae</taxon>
        <taxon>rosids</taxon>
        <taxon>fabids</taxon>
        <taxon>Malpighiales</taxon>
        <taxon>Salicaceae</taxon>
        <taxon>Saliceae</taxon>
        <taxon>Salix</taxon>
    </lineage>
</organism>
<dbReference type="GO" id="GO:0016787">
    <property type="term" value="F:hydrolase activity"/>
    <property type="evidence" value="ECO:0007669"/>
    <property type="project" value="UniProtKB-KW"/>
</dbReference>
<dbReference type="GO" id="GO:0000166">
    <property type="term" value="F:nucleotide binding"/>
    <property type="evidence" value="ECO:0007669"/>
    <property type="project" value="UniProtKB-KW"/>
</dbReference>
<sequence length="424" mass="47929">MLTIKKVPTVVSNYQENSEKGFEGCGRNCLGKCCLPVSKLPLYAFKEDNSNLIGNSVEKSSEEQPQICFLHNLLLGQWEDRMSRGLFRYDVTACDKKIIPGRYGFIAQLNKGRHLKKRPTEFRVDKVLQDFDETKFNFTKVGQEEVLFRFEKSNDHRRRFFPTAPPVTADSDSSSVVAINVSPIEYGHVLLIPQVLNCLPQKIDHGSFLLALHFAIEAADPFFRVGYNSLGAFATINHLHFQAYYLAASFPVEKAPTRRIMTMKGREDKGVIISQLLNYPVRGLVFEGGNTIQDLSDSVASSCIFLQNNNIPFNCYAEKQARGEAIQELLDTQVNPAVWEISGHIVLKRQEDFDDASETCAWRILAEVSLSNKRFNEVKAHILEAAGFQTETEEKNRDHEGESIHDQPSPKAVAHLPQDCMVFH</sequence>
<evidence type="ECO:0000256" key="5">
    <source>
        <dbReference type="ARBA" id="ARBA00012507"/>
    </source>
</evidence>
<dbReference type="GO" id="GO:0080048">
    <property type="term" value="F:GDP-D-glucose phosphorylase activity"/>
    <property type="evidence" value="ECO:0007669"/>
    <property type="project" value="UniProtKB-EC"/>
</dbReference>
<dbReference type="GO" id="GO:0005737">
    <property type="term" value="C:cytoplasm"/>
    <property type="evidence" value="ECO:0007669"/>
    <property type="project" value="UniProtKB-SubCell"/>
</dbReference>
<comment type="caution">
    <text evidence="16">The sequence shown here is derived from an EMBL/GenBank/DDBJ whole genome shotgun (WGS) entry which is preliminary data.</text>
</comment>
<evidence type="ECO:0000313" key="17">
    <source>
        <dbReference type="Proteomes" id="UP001162972"/>
    </source>
</evidence>
<evidence type="ECO:0000259" key="15">
    <source>
        <dbReference type="Pfam" id="PF26217"/>
    </source>
</evidence>
<dbReference type="GO" id="GO:0006006">
    <property type="term" value="P:glucose metabolic process"/>
    <property type="evidence" value="ECO:0007669"/>
    <property type="project" value="TreeGrafter"/>
</dbReference>
<dbReference type="PANTHER" id="PTHR20884">
    <property type="entry name" value="GDP-D-GLUCOSE PHOSPHORYLASE 1"/>
    <property type="match status" value="1"/>
</dbReference>
<keyword evidence="8" id="KW-0344">Guanine-nucleotide releasing factor</keyword>
<feature type="domain" description="GDPGP1-like C-terminal" evidence="14">
    <location>
        <begin position="314"/>
        <end position="387"/>
    </location>
</feature>
<reference evidence="16 17" key="1">
    <citation type="journal article" date="2023" name="Int. J. Mol. Sci.">
        <title>De Novo Assembly and Annotation of 11 Diverse Shrub Willow (Salix) Genomes Reveals Novel Gene Organization in Sex-Linked Regions.</title>
        <authorList>
            <person name="Hyden B."/>
            <person name="Feng K."/>
            <person name="Yates T.B."/>
            <person name="Jawdy S."/>
            <person name="Cereghino C."/>
            <person name="Smart L.B."/>
            <person name="Muchero W."/>
        </authorList>
    </citation>
    <scope>NUCLEOTIDE SEQUENCE [LARGE SCALE GENOMIC DNA]</scope>
    <source>
        <tissue evidence="16">Shoot tip</tissue>
    </source>
</reference>
<keyword evidence="10" id="KW-0548">Nucleotidyltransferase</keyword>
<feature type="domain" description="GDPGP1-like N-terminal" evidence="15">
    <location>
        <begin position="70"/>
        <end position="244"/>
    </location>
</feature>
<keyword evidence="9" id="KW-0808">Transferase</keyword>
<evidence type="ECO:0000256" key="2">
    <source>
        <dbReference type="ARBA" id="ARBA00003049"/>
    </source>
</evidence>
<comment type="subcellular location">
    <subcellularLocation>
        <location evidence="3">Cytoplasm</location>
    </subcellularLocation>
</comment>
<evidence type="ECO:0000256" key="6">
    <source>
        <dbReference type="ARBA" id="ARBA00018857"/>
    </source>
</evidence>
<accession>A0AAD6P983</accession>
<keyword evidence="17" id="KW-1185">Reference proteome</keyword>
<evidence type="ECO:0000256" key="4">
    <source>
        <dbReference type="ARBA" id="ARBA00006451"/>
    </source>
</evidence>
<evidence type="ECO:0000256" key="9">
    <source>
        <dbReference type="ARBA" id="ARBA00022679"/>
    </source>
</evidence>
<feature type="region of interest" description="Disordered" evidence="13">
    <location>
        <begin position="389"/>
        <end position="411"/>
    </location>
</feature>
<dbReference type="Proteomes" id="UP001162972">
    <property type="component" value="Chromosome 17"/>
</dbReference>
<keyword evidence="11" id="KW-0547">Nucleotide-binding</keyword>
<keyword evidence="12" id="KW-0378">Hydrolase</keyword>
<dbReference type="GO" id="GO:0005085">
    <property type="term" value="F:guanyl-nucleotide exchange factor activity"/>
    <property type="evidence" value="ECO:0007669"/>
    <property type="project" value="UniProtKB-KW"/>
</dbReference>
<dbReference type="PANTHER" id="PTHR20884:SF8">
    <property type="entry name" value="GDP-D-GLUCOSE PHOSPHORYLASE 1"/>
    <property type="match status" value="1"/>
</dbReference>
<dbReference type="EC" id="2.7.7.78" evidence="5"/>
<evidence type="ECO:0000256" key="7">
    <source>
        <dbReference type="ARBA" id="ARBA00022490"/>
    </source>
</evidence>
<comment type="catalytic activity">
    <reaction evidence="1">
        <text>GDP-alpha-D-glucose + phosphate = alpha-D-glucose 1-phosphate + GDP + H(+)</text>
        <dbReference type="Rhea" id="RHEA:30387"/>
        <dbReference type="ChEBI" id="CHEBI:15378"/>
        <dbReference type="ChEBI" id="CHEBI:43474"/>
        <dbReference type="ChEBI" id="CHEBI:58189"/>
        <dbReference type="ChEBI" id="CHEBI:58601"/>
        <dbReference type="ChEBI" id="CHEBI:62230"/>
        <dbReference type="EC" id="2.7.7.78"/>
    </reaction>
</comment>
<dbReference type="InterPro" id="IPR058866">
    <property type="entry name" value="GDPGP1_N"/>
</dbReference>
<gene>
    <name evidence="16" type="ORF">OIU84_028653</name>
</gene>
<dbReference type="AlphaFoldDB" id="A0AAD6P983"/>
<keyword evidence="7" id="KW-0963">Cytoplasm</keyword>
<evidence type="ECO:0000256" key="1">
    <source>
        <dbReference type="ARBA" id="ARBA00000063"/>
    </source>
</evidence>
<protein>
    <recommendedName>
        <fullName evidence="6">GDP-D-glucose phosphorylase 1</fullName>
        <ecNumber evidence="5">2.7.7.78</ecNumber>
    </recommendedName>
</protein>
<feature type="compositionally biased region" description="Basic and acidic residues" evidence="13">
    <location>
        <begin position="392"/>
        <end position="405"/>
    </location>
</feature>
<evidence type="ECO:0000256" key="3">
    <source>
        <dbReference type="ARBA" id="ARBA00004496"/>
    </source>
</evidence>
<evidence type="ECO:0000313" key="16">
    <source>
        <dbReference type="EMBL" id="KAJ6421319.1"/>
    </source>
</evidence>
<dbReference type="EMBL" id="JAPFFJ010000008">
    <property type="protein sequence ID" value="KAJ6421319.1"/>
    <property type="molecule type" value="Genomic_DNA"/>
</dbReference>
<dbReference type="InterPro" id="IPR026506">
    <property type="entry name" value="GDPGP"/>
</dbReference>
<comment type="similarity">
    <text evidence="4">Belongs to the GDPGP1 family.</text>
</comment>
<evidence type="ECO:0000256" key="8">
    <source>
        <dbReference type="ARBA" id="ARBA00022658"/>
    </source>
</evidence>
<dbReference type="Pfam" id="PF26217">
    <property type="entry name" value="GDPGP1_N"/>
    <property type="match status" value="1"/>
</dbReference>
<evidence type="ECO:0000256" key="12">
    <source>
        <dbReference type="ARBA" id="ARBA00022801"/>
    </source>
</evidence>
<dbReference type="Pfam" id="PF26216">
    <property type="entry name" value="GDPGP1_C"/>
    <property type="match status" value="1"/>
</dbReference>
<comment type="function">
    <text evidence="2">Specific and highly efficient GDP-D-glucose phosphorylase regulating the levels of GDP-D-glucose in cells.</text>
</comment>
<dbReference type="InterPro" id="IPR058865">
    <property type="entry name" value="GDPGP1_C"/>
</dbReference>
<name>A0AAD6P983_9ROSI</name>
<evidence type="ECO:0000259" key="14">
    <source>
        <dbReference type="Pfam" id="PF26216"/>
    </source>
</evidence>